<dbReference type="CDD" id="cd06445">
    <property type="entry name" value="ATase"/>
    <property type="match status" value="1"/>
</dbReference>
<name>A0A381VSB2_9ZZZZ</name>
<feature type="domain" description="Methylguanine DNA methyltransferase ribonuclease-like" evidence="9">
    <location>
        <begin position="5"/>
        <end position="71"/>
    </location>
</feature>
<evidence type="ECO:0000256" key="2">
    <source>
        <dbReference type="ARBA" id="ARBA00022490"/>
    </source>
</evidence>
<evidence type="ECO:0000256" key="6">
    <source>
        <dbReference type="ARBA" id="ARBA00023204"/>
    </source>
</evidence>
<dbReference type="PANTHER" id="PTHR10815">
    <property type="entry name" value="METHYLATED-DNA--PROTEIN-CYSTEINE METHYLTRANSFERASE"/>
    <property type="match status" value="1"/>
</dbReference>
<keyword evidence="3" id="KW-0489">Methyltransferase</keyword>
<dbReference type="InterPro" id="IPR023546">
    <property type="entry name" value="MGMT"/>
</dbReference>
<dbReference type="EMBL" id="UINC01009511">
    <property type="protein sequence ID" value="SVA42648.1"/>
    <property type="molecule type" value="Genomic_DNA"/>
</dbReference>
<dbReference type="Gene3D" id="3.30.160.70">
    <property type="entry name" value="Methylated DNA-protein cysteine methyltransferase domain"/>
    <property type="match status" value="1"/>
</dbReference>
<proteinExistence type="inferred from homology"/>
<evidence type="ECO:0000256" key="1">
    <source>
        <dbReference type="ARBA" id="ARBA00001286"/>
    </source>
</evidence>
<evidence type="ECO:0000256" key="5">
    <source>
        <dbReference type="ARBA" id="ARBA00022763"/>
    </source>
</evidence>
<dbReference type="GO" id="GO:0032259">
    <property type="term" value="P:methylation"/>
    <property type="evidence" value="ECO:0007669"/>
    <property type="project" value="UniProtKB-KW"/>
</dbReference>
<evidence type="ECO:0000256" key="3">
    <source>
        <dbReference type="ARBA" id="ARBA00022603"/>
    </source>
</evidence>
<dbReference type="GO" id="GO:0006281">
    <property type="term" value="P:DNA repair"/>
    <property type="evidence" value="ECO:0007669"/>
    <property type="project" value="UniProtKB-KW"/>
</dbReference>
<protein>
    <submittedName>
        <fullName evidence="10">Uncharacterized protein</fullName>
    </submittedName>
</protein>
<dbReference type="PANTHER" id="PTHR10815:SF5">
    <property type="entry name" value="METHYLATED-DNA--PROTEIN-CYSTEINE METHYLTRANSFERASE"/>
    <property type="match status" value="1"/>
</dbReference>
<reference evidence="10" key="1">
    <citation type="submission" date="2018-05" db="EMBL/GenBank/DDBJ databases">
        <authorList>
            <person name="Lanie J.A."/>
            <person name="Ng W.-L."/>
            <person name="Kazmierczak K.M."/>
            <person name="Andrzejewski T.M."/>
            <person name="Davidsen T.M."/>
            <person name="Wayne K.J."/>
            <person name="Tettelin H."/>
            <person name="Glass J.I."/>
            <person name="Rusch D."/>
            <person name="Podicherti R."/>
            <person name="Tsui H.-C.T."/>
            <person name="Winkler M.E."/>
        </authorList>
    </citation>
    <scope>NUCLEOTIDE SEQUENCE</scope>
</reference>
<keyword evidence="4" id="KW-0808">Transferase</keyword>
<dbReference type="SUPFAM" id="SSF46767">
    <property type="entry name" value="Methylated DNA-protein cysteine methyltransferase, C-terminal domain"/>
    <property type="match status" value="1"/>
</dbReference>
<sequence length="158" mass="17325">VRNHHTLDSPVGQILLLAEDDVLIRLEFPGKSHAMGVPEKSEAGSPFLHEVSNQLTQYFDGTRRTFDIALHPRGTDFQQRVWGFLNDIPWGETRSYGHLADQVGNKGASRAVGAANGRNPISIILPCHRVIGGDGHIAGYAGGLEAKRWLLQHEGWTG</sequence>
<dbReference type="HAMAP" id="MF_00772">
    <property type="entry name" value="OGT"/>
    <property type="match status" value="1"/>
</dbReference>
<keyword evidence="2" id="KW-0963">Cytoplasm</keyword>
<dbReference type="Pfam" id="PF01035">
    <property type="entry name" value="DNA_binding_1"/>
    <property type="match status" value="1"/>
</dbReference>
<dbReference type="Pfam" id="PF02870">
    <property type="entry name" value="Methyltransf_1N"/>
    <property type="match status" value="1"/>
</dbReference>
<organism evidence="10">
    <name type="scientific">marine metagenome</name>
    <dbReference type="NCBI Taxonomy" id="408172"/>
    <lineage>
        <taxon>unclassified sequences</taxon>
        <taxon>metagenomes</taxon>
        <taxon>ecological metagenomes</taxon>
    </lineage>
</organism>
<dbReference type="InterPro" id="IPR008332">
    <property type="entry name" value="MethylG_MeTrfase_N"/>
</dbReference>
<dbReference type="GO" id="GO:0003908">
    <property type="term" value="F:methylated-DNA-[protein]-cysteine S-methyltransferase activity"/>
    <property type="evidence" value="ECO:0007669"/>
    <property type="project" value="UniProtKB-EC"/>
</dbReference>
<comment type="catalytic activity">
    <reaction evidence="7">
        <text>a 6-O-methyl-2'-deoxyguanosine in DNA + L-cysteinyl-[protein] = S-methyl-L-cysteinyl-[protein] + a 2'-deoxyguanosine in DNA</text>
        <dbReference type="Rhea" id="RHEA:24000"/>
        <dbReference type="Rhea" id="RHEA-COMP:10131"/>
        <dbReference type="Rhea" id="RHEA-COMP:10132"/>
        <dbReference type="Rhea" id="RHEA-COMP:11367"/>
        <dbReference type="Rhea" id="RHEA-COMP:11368"/>
        <dbReference type="ChEBI" id="CHEBI:29950"/>
        <dbReference type="ChEBI" id="CHEBI:82612"/>
        <dbReference type="ChEBI" id="CHEBI:85445"/>
        <dbReference type="ChEBI" id="CHEBI:85448"/>
        <dbReference type="EC" id="2.1.1.63"/>
    </reaction>
</comment>
<evidence type="ECO:0000313" key="10">
    <source>
        <dbReference type="EMBL" id="SVA42648.1"/>
    </source>
</evidence>
<accession>A0A381VSB2</accession>
<dbReference type="FunFam" id="1.10.10.10:FF:000337">
    <property type="entry name" value="Methylated-DNA--protein-cysteine methyltransferase"/>
    <property type="match status" value="1"/>
</dbReference>
<dbReference type="InterPro" id="IPR036388">
    <property type="entry name" value="WH-like_DNA-bd_sf"/>
</dbReference>
<dbReference type="NCBIfam" id="TIGR00589">
    <property type="entry name" value="ogt"/>
    <property type="match status" value="1"/>
</dbReference>
<dbReference type="InterPro" id="IPR036217">
    <property type="entry name" value="MethylDNA_cys_MeTrfase_DNAb"/>
</dbReference>
<dbReference type="PROSITE" id="PS00374">
    <property type="entry name" value="MGMT"/>
    <property type="match status" value="1"/>
</dbReference>
<feature type="non-terminal residue" evidence="10">
    <location>
        <position position="1"/>
    </location>
</feature>
<dbReference type="InterPro" id="IPR014048">
    <property type="entry name" value="MethylDNA_cys_MeTrfase_DNA-bd"/>
</dbReference>
<dbReference type="SUPFAM" id="SSF53155">
    <property type="entry name" value="Methylated DNA-protein cysteine methyltransferase domain"/>
    <property type="match status" value="1"/>
</dbReference>
<dbReference type="Gene3D" id="1.10.10.10">
    <property type="entry name" value="Winged helix-like DNA-binding domain superfamily/Winged helix DNA-binding domain"/>
    <property type="match status" value="1"/>
</dbReference>
<evidence type="ECO:0000256" key="4">
    <source>
        <dbReference type="ARBA" id="ARBA00022679"/>
    </source>
</evidence>
<keyword evidence="6" id="KW-0234">DNA repair</keyword>
<dbReference type="AlphaFoldDB" id="A0A381VSB2"/>
<keyword evidence="5" id="KW-0227">DNA damage</keyword>
<evidence type="ECO:0000259" key="9">
    <source>
        <dbReference type="Pfam" id="PF02870"/>
    </source>
</evidence>
<comment type="catalytic activity">
    <reaction evidence="1">
        <text>a 4-O-methyl-thymidine in DNA + L-cysteinyl-[protein] = a thymidine in DNA + S-methyl-L-cysteinyl-[protein]</text>
        <dbReference type="Rhea" id="RHEA:53428"/>
        <dbReference type="Rhea" id="RHEA-COMP:10131"/>
        <dbReference type="Rhea" id="RHEA-COMP:10132"/>
        <dbReference type="Rhea" id="RHEA-COMP:13555"/>
        <dbReference type="Rhea" id="RHEA-COMP:13556"/>
        <dbReference type="ChEBI" id="CHEBI:29950"/>
        <dbReference type="ChEBI" id="CHEBI:82612"/>
        <dbReference type="ChEBI" id="CHEBI:137386"/>
        <dbReference type="ChEBI" id="CHEBI:137387"/>
        <dbReference type="EC" id="2.1.1.63"/>
    </reaction>
</comment>
<dbReference type="InterPro" id="IPR001497">
    <property type="entry name" value="MethylDNA_cys_MeTrfase_AS"/>
</dbReference>
<gene>
    <name evidence="10" type="ORF">METZ01_LOCUS95502</name>
</gene>
<dbReference type="InterPro" id="IPR036631">
    <property type="entry name" value="MGMT_N_sf"/>
</dbReference>
<feature type="domain" description="Methylated-DNA-[protein]-cysteine S-methyltransferase DNA binding" evidence="8">
    <location>
        <begin position="76"/>
        <end position="155"/>
    </location>
</feature>
<evidence type="ECO:0000256" key="7">
    <source>
        <dbReference type="ARBA" id="ARBA00049348"/>
    </source>
</evidence>
<evidence type="ECO:0000259" key="8">
    <source>
        <dbReference type="Pfam" id="PF01035"/>
    </source>
</evidence>